<feature type="compositionally biased region" description="Pro residues" evidence="1">
    <location>
        <begin position="1"/>
        <end position="17"/>
    </location>
</feature>
<name>A0A1R3JUB0_9ROSI</name>
<proteinExistence type="predicted"/>
<comment type="caution">
    <text evidence="2">The sequence shown here is derived from an EMBL/GenBank/DDBJ whole genome shotgun (WGS) entry which is preliminary data.</text>
</comment>
<accession>A0A1R3JUB0</accession>
<evidence type="ECO:0008006" key="4">
    <source>
        <dbReference type="Google" id="ProtNLM"/>
    </source>
</evidence>
<dbReference type="PANTHER" id="PTHR48236">
    <property type="entry name" value="COX19-LIKE CHCH FAMILY PROTEIN"/>
    <property type="match status" value="1"/>
</dbReference>
<sequence length="80" mass="8958">MDKAAPPPKSPPLPPPHETALHQDDATDEDENVKQLGDCSAVYLSLQDCLINSNRDWKSCQKEVQALKACNERRNNSKKK</sequence>
<reference evidence="3" key="1">
    <citation type="submission" date="2013-09" db="EMBL/GenBank/DDBJ databases">
        <title>Corchorus olitorius genome sequencing.</title>
        <authorList>
            <person name="Alam M."/>
            <person name="Haque M.S."/>
            <person name="Islam M.S."/>
            <person name="Emdad E.M."/>
            <person name="Islam M.M."/>
            <person name="Ahmed B."/>
            <person name="Halim A."/>
            <person name="Hossen Q.M.M."/>
            <person name="Hossain M.Z."/>
            <person name="Ahmed R."/>
            <person name="Khan M.M."/>
            <person name="Islam R."/>
            <person name="Rashid M.M."/>
            <person name="Khan S.A."/>
            <person name="Rahman M.S."/>
            <person name="Alam M."/>
            <person name="Yahiya A.S."/>
            <person name="Khan M.S."/>
            <person name="Azam M.S."/>
            <person name="Haque T."/>
            <person name="Lashkar M.Z.H."/>
            <person name="Akhand A.I."/>
            <person name="Morshed G."/>
            <person name="Roy S."/>
            <person name="Uddin K.S."/>
            <person name="Rabeya T."/>
            <person name="Hossain A.S."/>
            <person name="Chowdhury A."/>
            <person name="Snigdha A.R."/>
            <person name="Mortoza M.S."/>
            <person name="Matin S.A."/>
            <person name="Hoque S.M.E."/>
            <person name="Islam M.K."/>
            <person name="Roy D.K."/>
            <person name="Haider R."/>
            <person name="Moosa M.M."/>
            <person name="Elias S.M."/>
            <person name="Hasan A.M."/>
            <person name="Jahan S."/>
            <person name="Shafiuddin M."/>
            <person name="Mahmood N."/>
            <person name="Shommy N.S."/>
        </authorList>
    </citation>
    <scope>NUCLEOTIDE SEQUENCE [LARGE SCALE GENOMIC DNA]</scope>
    <source>
        <strain evidence="3">cv. O-4</strain>
    </source>
</reference>
<dbReference type="Proteomes" id="UP000187203">
    <property type="component" value="Unassembled WGS sequence"/>
</dbReference>
<evidence type="ECO:0000256" key="1">
    <source>
        <dbReference type="SAM" id="MobiDB-lite"/>
    </source>
</evidence>
<organism evidence="2 3">
    <name type="scientific">Corchorus olitorius</name>
    <dbReference type="NCBI Taxonomy" id="93759"/>
    <lineage>
        <taxon>Eukaryota</taxon>
        <taxon>Viridiplantae</taxon>
        <taxon>Streptophyta</taxon>
        <taxon>Embryophyta</taxon>
        <taxon>Tracheophyta</taxon>
        <taxon>Spermatophyta</taxon>
        <taxon>Magnoliopsida</taxon>
        <taxon>eudicotyledons</taxon>
        <taxon>Gunneridae</taxon>
        <taxon>Pentapetalae</taxon>
        <taxon>rosids</taxon>
        <taxon>malvids</taxon>
        <taxon>Malvales</taxon>
        <taxon>Malvaceae</taxon>
        <taxon>Grewioideae</taxon>
        <taxon>Apeibeae</taxon>
        <taxon>Corchorus</taxon>
    </lineage>
</organism>
<protein>
    <recommendedName>
        <fullName evidence="4">Cysteine alpha-hairpin motif superfamily</fullName>
    </recommendedName>
</protein>
<evidence type="ECO:0000313" key="2">
    <source>
        <dbReference type="EMBL" id="OMO98370.1"/>
    </source>
</evidence>
<dbReference type="SUPFAM" id="SSF47072">
    <property type="entry name" value="Cysteine alpha-hairpin motif"/>
    <property type="match status" value="1"/>
</dbReference>
<dbReference type="InterPro" id="IPR009069">
    <property type="entry name" value="Cys_alpha_HP_mot_SF"/>
</dbReference>
<gene>
    <name evidence="2" type="ORF">COLO4_13963</name>
</gene>
<dbReference type="AlphaFoldDB" id="A0A1R3JUB0"/>
<keyword evidence="3" id="KW-1185">Reference proteome</keyword>
<dbReference type="PANTHER" id="PTHR48236:SF1">
    <property type="entry name" value="COX19-LIKE CHCH FAMILY PROTEIN"/>
    <property type="match status" value="1"/>
</dbReference>
<evidence type="ECO:0000313" key="3">
    <source>
        <dbReference type="Proteomes" id="UP000187203"/>
    </source>
</evidence>
<feature type="region of interest" description="Disordered" evidence="1">
    <location>
        <begin position="1"/>
        <end position="32"/>
    </location>
</feature>
<dbReference type="EMBL" id="AWUE01015342">
    <property type="protein sequence ID" value="OMO98370.1"/>
    <property type="molecule type" value="Genomic_DNA"/>
</dbReference>
<dbReference type="OrthoDB" id="5586401at2759"/>